<dbReference type="Pfam" id="PF13508">
    <property type="entry name" value="Acetyltransf_7"/>
    <property type="match status" value="1"/>
</dbReference>
<organism evidence="2 3">
    <name type="scientific">Cylindrospermopsis raciborskii CS-506_A</name>
    <dbReference type="NCBI Taxonomy" id="2585140"/>
    <lineage>
        <taxon>Bacteria</taxon>
        <taxon>Bacillati</taxon>
        <taxon>Cyanobacteriota</taxon>
        <taxon>Cyanophyceae</taxon>
        <taxon>Nostocales</taxon>
        <taxon>Aphanizomenonaceae</taxon>
        <taxon>Cylindrospermopsis</taxon>
    </lineage>
</organism>
<name>A0A838WUR3_9CYAN</name>
<keyword evidence="2" id="KW-0808">Transferase</keyword>
<proteinExistence type="predicted"/>
<dbReference type="Gene3D" id="3.40.630.30">
    <property type="match status" value="1"/>
</dbReference>
<accession>A0A838WUR3</accession>
<dbReference type="Proteomes" id="UP000538075">
    <property type="component" value="Unassembled WGS sequence"/>
</dbReference>
<dbReference type="EMBL" id="VDFG01000673">
    <property type="protein sequence ID" value="MBA4465889.1"/>
    <property type="molecule type" value="Genomic_DNA"/>
</dbReference>
<comment type="caution">
    <text evidence="2">The sequence shown here is derived from an EMBL/GenBank/DDBJ whole genome shotgun (WGS) entry which is preliminary data.</text>
</comment>
<dbReference type="CDD" id="cd04301">
    <property type="entry name" value="NAT_SF"/>
    <property type="match status" value="1"/>
</dbReference>
<evidence type="ECO:0000313" key="3">
    <source>
        <dbReference type="Proteomes" id="UP000538075"/>
    </source>
</evidence>
<evidence type="ECO:0000259" key="1">
    <source>
        <dbReference type="PROSITE" id="PS51186"/>
    </source>
</evidence>
<dbReference type="PROSITE" id="PS51186">
    <property type="entry name" value="GNAT"/>
    <property type="match status" value="1"/>
</dbReference>
<feature type="non-terminal residue" evidence="2">
    <location>
        <position position="1"/>
    </location>
</feature>
<evidence type="ECO:0000313" key="2">
    <source>
        <dbReference type="EMBL" id="MBA4465889.1"/>
    </source>
</evidence>
<dbReference type="GO" id="GO:0016747">
    <property type="term" value="F:acyltransferase activity, transferring groups other than amino-acyl groups"/>
    <property type="evidence" value="ECO:0007669"/>
    <property type="project" value="InterPro"/>
</dbReference>
<gene>
    <name evidence="2" type="ORF">FHK98_09760</name>
</gene>
<dbReference type="InterPro" id="IPR000182">
    <property type="entry name" value="GNAT_dom"/>
</dbReference>
<dbReference type="SUPFAM" id="SSF55729">
    <property type="entry name" value="Acyl-CoA N-acyltransferases (Nat)"/>
    <property type="match status" value="1"/>
</dbReference>
<dbReference type="InterPro" id="IPR016181">
    <property type="entry name" value="Acyl_CoA_acyltransferase"/>
</dbReference>
<sequence>SYTMLQATTIQISCKNNLHNILPDIKELLDTCYPRPPRNVFYLLIEKYCVGFPVYIAIDNFSRIVGFTYLAINSKGGTLESLAVHPDFRNQNLGSQLVNTLLKENKGVIQITTRIPKFFEKLGFEYVKTLPDQSHYMININFS</sequence>
<reference evidence="2 3" key="1">
    <citation type="journal article" date="2020" name="J. Appl. Phycol.">
        <title>Morphological changes and genome evolution in Raphidiopsis raciborskii CS-506 after 23 years in culture.</title>
        <authorList>
            <person name="Willis A."/>
            <person name="Bent S.J."/>
            <person name="Jameson I.D."/>
        </authorList>
    </citation>
    <scope>NUCLEOTIDE SEQUENCE [LARGE SCALE GENOMIC DNA]</scope>
    <source>
        <strain evidence="2 3">CS-506_A</strain>
    </source>
</reference>
<feature type="domain" description="N-acetyltransferase" evidence="1">
    <location>
        <begin position="12"/>
        <end position="143"/>
    </location>
</feature>
<dbReference type="AlphaFoldDB" id="A0A838WUR3"/>
<protein>
    <submittedName>
        <fullName evidence="2">GNAT family N-acetyltransferase</fullName>
    </submittedName>
</protein>